<sequence>MLEKVAKYSRIFSGAVAITILLIAVPVFFIHEAVAIKLMASACNFFAIFVFFEVLNLKSWVQQNIATLIKSAEIASKAAYSLKQHKGLNLVVNGNTVTPDSSEREV</sequence>
<keyword evidence="1" id="KW-0472">Membrane</keyword>
<feature type="transmembrane region" description="Helical" evidence="1">
    <location>
        <begin position="12"/>
        <end position="30"/>
    </location>
</feature>
<proteinExistence type="predicted"/>
<dbReference type="GeneID" id="31486936"/>
<feature type="transmembrane region" description="Helical" evidence="1">
    <location>
        <begin position="36"/>
        <end position="55"/>
    </location>
</feature>
<name>A0AAX2S0S1_HISSO</name>
<protein>
    <submittedName>
        <fullName evidence="2">Uncharacterized protein</fullName>
    </submittedName>
</protein>
<evidence type="ECO:0000313" key="2">
    <source>
        <dbReference type="EMBL" id="TEW28970.1"/>
    </source>
</evidence>
<keyword evidence="1" id="KW-1133">Transmembrane helix</keyword>
<evidence type="ECO:0000256" key="1">
    <source>
        <dbReference type="SAM" id="Phobius"/>
    </source>
</evidence>
<dbReference type="AlphaFoldDB" id="A0AAX2S0S1"/>
<keyword evidence="1" id="KW-0812">Transmembrane</keyword>
<comment type="caution">
    <text evidence="2">The sequence shown here is derived from an EMBL/GenBank/DDBJ whole genome shotgun (WGS) entry which is preliminary data.</text>
</comment>
<accession>A0AAX2S0S1</accession>
<dbReference type="EMBL" id="SNRV01000021">
    <property type="protein sequence ID" value="TEW28970.1"/>
    <property type="molecule type" value="Genomic_DNA"/>
</dbReference>
<reference evidence="2 3" key="1">
    <citation type="submission" date="2019-03" db="EMBL/GenBank/DDBJ databases">
        <title>Horizontal Gene Transfer Machinery in Histophilus somni.</title>
        <authorList>
            <person name="Mostafa Nazari M."/>
            <person name="Liljebjelke K."/>
        </authorList>
    </citation>
    <scope>NUCLEOTIDE SEQUENCE [LARGE SCALE GENOMIC DNA]</scope>
    <source>
        <strain evidence="2 3">UOC-EPH-KLM-04</strain>
    </source>
</reference>
<gene>
    <name evidence="2" type="ORF">E2R48_07780</name>
</gene>
<evidence type="ECO:0000313" key="3">
    <source>
        <dbReference type="Proteomes" id="UP000297565"/>
    </source>
</evidence>
<organism evidence="2 3">
    <name type="scientific">Histophilus somni</name>
    <name type="common">Haemophilus somnus</name>
    <dbReference type="NCBI Taxonomy" id="731"/>
    <lineage>
        <taxon>Bacteria</taxon>
        <taxon>Pseudomonadati</taxon>
        <taxon>Pseudomonadota</taxon>
        <taxon>Gammaproteobacteria</taxon>
        <taxon>Pasteurellales</taxon>
        <taxon>Pasteurellaceae</taxon>
        <taxon>Histophilus</taxon>
    </lineage>
</organism>
<dbReference type="RefSeq" id="WP_012341477.1">
    <property type="nucleotide sequence ID" value="NZ_CP157211.1"/>
</dbReference>
<dbReference type="Proteomes" id="UP000297565">
    <property type="component" value="Unassembled WGS sequence"/>
</dbReference>